<evidence type="ECO:0000256" key="4">
    <source>
        <dbReference type="ARBA" id="ARBA00022741"/>
    </source>
</evidence>
<evidence type="ECO:0000256" key="1">
    <source>
        <dbReference type="ARBA" id="ARBA00008428"/>
    </source>
</evidence>
<dbReference type="GO" id="GO:0006269">
    <property type="term" value="P:DNA replication, synthesis of primer"/>
    <property type="evidence" value="ECO:0007669"/>
    <property type="project" value="UniProtKB-UniRule"/>
</dbReference>
<dbReference type="PROSITE" id="PS51199">
    <property type="entry name" value="SF4_HELICASE"/>
    <property type="match status" value="1"/>
</dbReference>
<feature type="domain" description="SF4 helicase" evidence="14">
    <location>
        <begin position="186"/>
        <end position="450"/>
    </location>
</feature>
<dbReference type="GO" id="GO:0016887">
    <property type="term" value="F:ATP hydrolysis activity"/>
    <property type="evidence" value="ECO:0007669"/>
    <property type="project" value="RHEA"/>
</dbReference>
<evidence type="ECO:0000313" key="16">
    <source>
        <dbReference type="Proteomes" id="UP000007383"/>
    </source>
</evidence>
<keyword evidence="6 13" id="KW-0347">Helicase</keyword>
<dbReference type="InterPro" id="IPR007693">
    <property type="entry name" value="DNA_helicase_DnaB-like_N"/>
</dbReference>
<dbReference type="PANTHER" id="PTHR30153:SF2">
    <property type="entry name" value="REPLICATIVE DNA HELICASE"/>
    <property type="match status" value="1"/>
</dbReference>
<dbReference type="PANTHER" id="PTHR30153">
    <property type="entry name" value="REPLICATIVE DNA HELICASE DNAB"/>
    <property type="match status" value="1"/>
</dbReference>
<proteinExistence type="inferred from homology"/>
<evidence type="ECO:0000313" key="15">
    <source>
        <dbReference type="EMBL" id="AFG38044.1"/>
    </source>
</evidence>
<dbReference type="RefSeq" id="WP_014456027.1">
    <property type="nucleotide sequence ID" value="NC_017098.1"/>
</dbReference>
<comment type="similarity">
    <text evidence="1 13">Belongs to the helicase family. DnaB subfamily.</text>
</comment>
<evidence type="ECO:0000256" key="11">
    <source>
        <dbReference type="ARBA" id="ARBA00048954"/>
    </source>
</evidence>
<gene>
    <name evidence="15" type="ordered locus">Spiaf_1994</name>
</gene>
<dbReference type="KEGG" id="sfc:Spiaf_1994"/>
<dbReference type="EMBL" id="CP003282">
    <property type="protein sequence ID" value="AFG38044.1"/>
    <property type="molecule type" value="Genomic_DNA"/>
</dbReference>
<dbReference type="Gene3D" id="3.40.50.300">
    <property type="entry name" value="P-loop containing nucleotide triphosphate hydrolases"/>
    <property type="match status" value="1"/>
</dbReference>
<dbReference type="eggNOG" id="COG0305">
    <property type="taxonomic scope" value="Bacteria"/>
</dbReference>
<evidence type="ECO:0000256" key="6">
    <source>
        <dbReference type="ARBA" id="ARBA00022806"/>
    </source>
</evidence>
<keyword evidence="3 13" id="KW-0235">DNA replication</keyword>
<dbReference type="GO" id="GO:1990077">
    <property type="term" value="C:primosome complex"/>
    <property type="evidence" value="ECO:0007669"/>
    <property type="project" value="UniProtKB-UniRule"/>
</dbReference>
<sequence>MSSNDGDSRSANGRVPPHNLEAEIACLGAILLNPREAVDRVVQKVRPADFYRPAHTKICEAALSLFNRNEVVDLITLTEELRGRGELEMVGGPGYLAMLTDSVPSSANVDYYAEIIYQESMRRKLITMGSAISEVARDHGRKTREIIEEFEKQLFEIAENRQTQEFELAGDIVKVAIDEIERRYRSENPFTGIPSGFTDLDNMLSGFQPSEFIIIGARPSIGKTSLALSLANRMAMQEKRRVGFFTLEMSKGSIMQRIIAMEARIDASRIRKGALRPADFHGLFDAADRIFNAQMWITDVPNMPLLDVRAQARRMKKLHDVEVIFIDYLTLISPEKKDIPRHEQIAEISRSLKALARELEIPVIVLSQVSRDSEGKRPSLANIRESGSIEQDADVVIFLHRERDATADETAQPVIQTELIVAKQRNGPVGTVPIAFVPKYAKFEEWSSADY</sequence>
<comment type="function">
    <text evidence="10 13">The main replicative DNA helicase, it participates in initiation and elongation during chromosome replication. Travels ahead of the DNA replisome, separating dsDNA into templates for DNA synthesis. A processive ATP-dependent 5'-3' DNA helicase it has DNA-dependent ATPase activity.</text>
</comment>
<dbReference type="SMART" id="SM00382">
    <property type="entry name" value="AAA"/>
    <property type="match status" value="1"/>
</dbReference>
<accession>H9UKK1</accession>
<evidence type="ECO:0000256" key="3">
    <source>
        <dbReference type="ARBA" id="ARBA00022705"/>
    </source>
</evidence>
<dbReference type="InterPro" id="IPR003593">
    <property type="entry name" value="AAA+_ATPase"/>
</dbReference>
<dbReference type="GO" id="GO:0003677">
    <property type="term" value="F:DNA binding"/>
    <property type="evidence" value="ECO:0007669"/>
    <property type="project" value="UniProtKB-UniRule"/>
</dbReference>
<evidence type="ECO:0000256" key="2">
    <source>
        <dbReference type="ARBA" id="ARBA00022515"/>
    </source>
</evidence>
<evidence type="ECO:0000259" key="14">
    <source>
        <dbReference type="PROSITE" id="PS51199"/>
    </source>
</evidence>
<dbReference type="EC" id="5.6.2.3" evidence="12 13"/>
<dbReference type="InterPro" id="IPR036185">
    <property type="entry name" value="DNA_heli_DnaB-like_N_sf"/>
</dbReference>
<name>H9UKK1_SPIAZ</name>
<evidence type="ECO:0000256" key="9">
    <source>
        <dbReference type="ARBA" id="ARBA00023235"/>
    </source>
</evidence>
<dbReference type="InterPro" id="IPR007692">
    <property type="entry name" value="DNA_helicase_DnaB"/>
</dbReference>
<evidence type="ECO:0000256" key="12">
    <source>
        <dbReference type="NCBIfam" id="TIGR00665"/>
    </source>
</evidence>
<evidence type="ECO:0000256" key="5">
    <source>
        <dbReference type="ARBA" id="ARBA00022801"/>
    </source>
</evidence>
<keyword evidence="8 13" id="KW-0238">DNA-binding</keyword>
<dbReference type="InterPro" id="IPR027417">
    <property type="entry name" value="P-loop_NTPase"/>
</dbReference>
<dbReference type="AlphaFoldDB" id="H9UKK1"/>
<dbReference type="Pfam" id="PF00772">
    <property type="entry name" value="DnaB"/>
    <property type="match status" value="1"/>
</dbReference>
<keyword evidence="9" id="KW-0413">Isomerase</keyword>
<dbReference type="PATRIC" id="fig|889378.3.peg.1980"/>
<dbReference type="GO" id="GO:0005524">
    <property type="term" value="F:ATP binding"/>
    <property type="evidence" value="ECO:0007669"/>
    <property type="project" value="UniProtKB-UniRule"/>
</dbReference>
<dbReference type="GO" id="GO:0005829">
    <property type="term" value="C:cytosol"/>
    <property type="evidence" value="ECO:0007669"/>
    <property type="project" value="TreeGrafter"/>
</dbReference>
<dbReference type="OrthoDB" id="9773982at2"/>
<comment type="catalytic activity">
    <reaction evidence="11 13">
        <text>ATP + H2O = ADP + phosphate + H(+)</text>
        <dbReference type="Rhea" id="RHEA:13065"/>
        <dbReference type="ChEBI" id="CHEBI:15377"/>
        <dbReference type="ChEBI" id="CHEBI:15378"/>
        <dbReference type="ChEBI" id="CHEBI:30616"/>
        <dbReference type="ChEBI" id="CHEBI:43474"/>
        <dbReference type="ChEBI" id="CHEBI:456216"/>
        <dbReference type="EC" id="5.6.2.3"/>
    </reaction>
</comment>
<dbReference type="NCBIfam" id="TIGR00665">
    <property type="entry name" value="DnaB"/>
    <property type="match status" value="1"/>
</dbReference>
<dbReference type="Gene3D" id="1.10.860.10">
    <property type="entry name" value="DNAb Helicase, Chain A"/>
    <property type="match status" value="1"/>
</dbReference>
<keyword evidence="5 13" id="KW-0378">Hydrolase</keyword>
<dbReference type="SUPFAM" id="SSF48024">
    <property type="entry name" value="N-terminal domain of DnaB helicase"/>
    <property type="match status" value="1"/>
</dbReference>
<evidence type="ECO:0000256" key="10">
    <source>
        <dbReference type="ARBA" id="ARBA00044932"/>
    </source>
</evidence>
<dbReference type="GO" id="GO:0043139">
    <property type="term" value="F:5'-3' DNA helicase activity"/>
    <property type="evidence" value="ECO:0007669"/>
    <property type="project" value="UniProtKB-EC"/>
</dbReference>
<keyword evidence="7 13" id="KW-0067">ATP-binding</keyword>
<dbReference type="InterPro" id="IPR007694">
    <property type="entry name" value="DNA_helicase_DnaB-like_C"/>
</dbReference>
<evidence type="ECO:0000256" key="8">
    <source>
        <dbReference type="ARBA" id="ARBA00023125"/>
    </source>
</evidence>
<keyword evidence="4 13" id="KW-0547">Nucleotide-binding</keyword>
<dbReference type="HOGENOM" id="CLU_005373_0_2_12"/>
<keyword evidence="16" id="KW-1185">Reference proteome</keyword>
<protein>
    <recommendedName>
        <fullName evidence="12 13">Replicative DNA helicase</fullName>
        <ecNumber evidence="12 13">5.6.2.3</ecNumber>
    </recommendedName>
</protein>
<dbReference type="SUPFAM" id="SSF52540">
    <property type="entry name" value="P-loop containing nucleoside triphosphate hydrolases"/>
    <property type="match status" value="1"/>
</dbReference>
<dbReference type="Pfam" id="PF03796">
    <property type="entry name" value="DnaB_C"/>
    <property type="match status" value="1"/>
</dbReference>
<dbReference type="InterPro" id="IPR016136">
    <property type="entry name" value="DNA_helicase_N/primase_C"/>
</dbReference>
<reference evidence="16" key="1">
    <citation type="journal article" date="2013" name="Stand. Genomic Sci.">
        <title>Complete genome sequence of the halophilic bacterium Spirochaeta africana type strain (Z-7692(T)) from the alkaline Lake Magadi in the East African Rift.</title>
        <authorList>
            <person name="Liolos K."/>
            <person name="Abt B."/>
            <person name="Scheuner C."/>
            <person name="Teshima H."/>
            <person name="Held B."/>
            <person name="Lapidus A."/>
            <person name="Nolan M."/>
            <person name="Lucas S."/>
            <person name="Deshpande S."/>
            <person name="Cheng J.F."/>
            <person name="Tapia R."/>
            <person name="Goodwin L.A."/>
            <person name="Pitluck S."/>
            <person name="Pagani I."/>
            <person name="Ivanova N."/>
            <person name="Mavromatis K."/>
            <person name="Mikhailova N."/>
            <person name="Huntemann M."/>
            <person name="Pati A."/>
            <person name="Chen A."/>
            <person name="Palaniappan K."/>
            <person name="Land M."/>
            <person name="Rohde M."/>
            <person name="Tindall B.J."/>
            <person name="Detter J.C."/>
            <person name="Goker M."/>
            <person name="Bristow J."/>
            <person name="Eisen J.A."/>
            <person name="Markowitz V."/>
            <person name="Hugenholtz P."/>
            <person name="Woyke T."/>
            <person name="Klenk H.P."/>
            <person name="Kyrpides N.C."/>
        </authorList>
    </citation>
    <scope>NUCLEOTIDE SEQUENCE</scope>
    <source>
        <strain evidence="16">ATCC 700263 / DSM 8902 / Z-7692</strain>
    </source>
</reference>
<organism evidence="15 16">
    <name type="scientific">Spirochaeta africana (strain ATCC 700263 / DSM 8902 / Z-7692)</name>
    <dbReference type="NCBI Taxonomy" id="889378"/>
    <lineage>
        <taxon>Bacteria</taxon>
        <taxon>Pseudomonadati</taxon>
        <taxon>Spirochaetota</taxon>
        <taxon>Spirochaetia</taxon>
        <taxon>Spirochaetales</taxon>
        <taxon>Spirochaetaceae</taxon>
        <taxon>Spirochaeta</taxon>
    </lineage>
</organism>
<evidence type="ECO:0000256" key="7">
    <source>
        <dbReference type="ARBA" id="ARBA00022840"/>
    </source>
</evidence>
<dbReference type="STRING" id="889378.Spiaf_1994"/>
<dbReference type="Proteomes" id="UP000007383">
    <property type="component" value="Chromosome"/>
</dbReference>
<dbReference type="FunFam" id="1.10.860.10:FF:000001">
    <property type="entry name" value="Replicative DNA helicase"/>
    <property type="match status" value="1"/>
</dbReference>
<dbReference type="CDD" id="cd00984">
    <property type="entry name" value="DnaB_C"/>
    <property type="match status" value="1"/>
</dbReference>
<keyword evidence="2 13" id="KW-0639">Primosome</keyword>
<evidence type="ECO:0000256" key="13">
    <source>
        <dbReference type="RuleBase" id="RU362085"/>
    </source>
</evidence>